<dbReference type="PANTHER" id="PTHR31342:SF4">
    <property type="entry name" value="ACTIN BINDING PROTEIN FAMILY"/>
    <property type="match status" value="1"/>
</dbReference>
<evidence type="ECO:0000256" key="3">
    <source>
        <dbReference type="SAM" id="MobiDB-lite"/>
    </source>
</evidence>
<protein>
    <recommendedName>
        <fullName evidence="6">Protein CHUP1, chloroplastic</fullName>
    </recommendedName>
</protein>
<evidence type="ECO:0008006" key="6">
    <source>
        <dbReference type="Google" id="ProtNLM"/>
    </source>
</evidence>
<feature type="compositionally biased region" description="Basic and acidic residues" evidence="3">
    <location>
        <begin position="417"/>
        <end position="437"/>
    </location>
</feature>
<feature type="region of interest" description="Disordered" evidence="3">
    <location>
        <begin position="386"/>
        <end position="508"/>
    </location>
</feature>
<feature type="compositionally biased region" description="Basic residues" evidence="3">
    <location>
        <begin position="407"/>
        <end position="416"/>
    </location>
</feature>
<dbReference type="InterPro" id="IPR040265">
    <property type="entry name" value="CHUP1/IPGA1-like"/>
</dbReference>
<dbReference type="GO" id="GO:0072699">
    <property type="term" value="P:protein localization to cortical microtubule cytoskeleton"/>
    <property type="evidence" value="ECO:0007669"/>
    <property type="project" value="TreeGrafter"/>
</dbReference>
<feature type="compositionally biased region" description="Basic and acidic residues" evidence="3">
    <location>
        <begin position="71"/>
        <end position="82"/>
    </location>
</feature>
<keyword evidence="1 2" id="KW-0175">Coiled coil</keyword>
<sequence length="619" mass="69759">MEVFMALKDSRKDLRPLLIKAGDDSYLVKVAVSPTRHKGDKDGYLLPEFNDLVKEFDITATSAAMSPKNTETPRSELEAPKAFRSLERNDHEQEIRHLQSMVQMLQERERNLEVQLLEFYGVKEQEATVTELQNRLKINNMEAKFLALKIESLQADNQRLQEQVADHARVVAELDATRAKMKLLKKKFRSETEQNREKILALKKNVSRLQELELKAAAADSEVQLKLKRLDNLETEAGELRKSNSRLCKENSELASQLESTQILANSVQNDPATKALRGLCDRLRHENESLSKEVEQLQADRCTDVEELVYLRWVNACLRYELRNFQHPHGKTVARDLSKSLSPKSEEKAKKLILEYASTEGMGDKGTNALDMESDRWSFSQGSYVTDSGSFDESPPPSKTVSSKAKIFKKLRRLIRGKDVHHSDHGTSGEKNERGQGSDSPIFRLSSSTMTDAMSDMPFNSSRTPSPYPTRYSARHSSLDIPRRSSPKKSHNRQTETSQSQYSDAGSSYGYNTRFSSCGGSTSDSSLENLLQRGSPLENLPQQGSFSSEKSDVVKFAEALKDTGSSSSRMENEDGKGRAHRKAVSLGSFQPIHRATSEGKYFLAAWSLCFFSFMSAER</sequence>
<dbReference type="OrthoDB" id="1870283at2759"/>
<organism evidence="4 5">
    <name type="scientific">Turnera subulata</name>
    <dbReference type="NCBI Taxonomy" id="218843"/>
    <lineage>
        <taxon>Eukaryota</taxon>
        <taxon>Viridiplantae</taxon>
        <taxon>Streptophyta</taxon>
        <taxon>Embryophyta</taxon>
        <taxon>Tracheophyta</taxon>
        <taxon>Spermatophyta</taxon>
        <taxon>Magnoliopsida</taxon>
        <taxon>eudicotyledons</taxon>
        <taxon>Gunneridae</taxon>
        <taxon>Pentapetalae</taxon>
        <taxon>rosids</taxon>
        <taxon>fabids</taxon>
        <taxon>Malpighiales</taxon>
        <taxon>Passifloraceae</taxon>
        <taxon>Turnera</taxon>
    </lineage>
</organism>
<dbReference type="AlphaFoldDB" id="A0A9Q0FM67"/>
<gene>
    <name evidence="4" type="ORF">Tsubulata_013222</name>
</gene>
<comment type="caution">
    <text evidence="4">The sequence shown here is derived from an EMBL/GenBank/DDBJ whole genome shotgun (WGS) entry which is preliminary data.</text>
</comment>
<dbReference type="PANTHER" id="PTHR31342">
    <property type="entry name" value="PROTEIN CHUP1, CHLOROPLASTIC"/>
    <property type="match status" value="1"/>
</dbReference>
<evidence type="ECO:0000256" key="2">
    <source>
        <dbReference type="SAM" id="Coils"/>
    </source>
</evidence>
<feature type="compositionally biased region" description="Low complexity" evidence="3">
    <location>
        <begin position="447"/>
        <end position="458"/>
    </location>
</feature>
<feature type="coiled-coil region" evidence="2">
    <location>
        <begin position="88"/>
        <end position="250"/>
    </location>
</feature>
<accession>A0A9Q0FM67</accession>
<dbReference type="Proteomes" id="UP001141552">
    <property type="component" value="Unassembled WGS sequence"/>
</dbReference>
<keyword evidence="5" id="KW-1185">Reference proteome</keyword>
<evidence type="ECO:0000313" key="5">
    <source>
        <dbReference type="Proteomes" id="UP001141552"/>
    </source>
</evidence>
<reference evidence="4" key="1">
    <citation type="submission" date="2022-02" db="EMBL/GenBank/DDBJ databases">
        <authorList>
            <person name="Henning P.M."/>
            <person name="McCubbin A.G."/>
            <person name="Shore J.S."/>
        </authorList>
    </citation>
    <scope>NUCLEOTIDE SEQUENCE</scope>
    <source>
        <strain evidence="4">F60SS</strain>
        <tissue evidence="4">Leaves</tissue>
    </source>
</reference>
<name>A0A9Q0FM67_9ROSI</name>
<evidence type="ECO:0000313" key="4">
    <source>
        <dbReference type="EMBL" id="KAJ4833289.1"/>
    </source>
</evidence>
<dbReference type="EMBL" id="JAKUCV010004978">
    <property type="protein sequence ID" value="KAJ4833289.1"/>
    <property type="molecule type" value="Genomic_DNA"/>
</dbReference>
<proteinExistence type="predicted"/>
<reference evidence="4" key="2">
    <citation type="journal article" date="2023" name="Plants (Basel)">
        <title>Annotation of the Turnera subulata (Passifloraceae) Draft Genome Reveals the S-Locus Evolved after the Divergence of Turneroideae from Passifloroideae in a Stepwise Manner.</title>
        <authorList>
            <person name="Henning P.M."/>
            <person name="Roalson E.H."/>
            <person name="Mir W."/>
            <person name="McCubbin A.G."/>
            <person name="Shore J.S."/>
        </authorList>
    </citation>
    <scope>NUCLEOTIDE SEQUENCE</scope>
    <source>
        <strain evidence="4">F60SS</strain>
    </source>
</reference>
<feature type="compositionally biased region" description="Polar residues" evidence="3">
    <location>
        <begin position="496"/>
        <end position="508"/>
    </location>
</feature>
<dbReference type="GO" id="GO:0055028">
    <property type="term" value="C:cortical microtubule"/>
    <property type="evidence" value="ECO:0007669"/>
    <property type="project" value="TreeGrafter"/>
</dbReference>
<feature type="region of interest" description="Disordered" evidence="3">
    <location>
        <begin position="63"/>
        <end position="82"/>
    </location>
</feature>
<evidence type="ECO:0000256" key="1">
    <source>
        <dbReference type="ARBA" id="ARBA00023054"/>
    </source>
</evidence>